<proteinExistence type="predicted"/>
<dbReference type="Proteomes" id="UP000799764">
    <property type="component" value="Unassembled WGS sequence"/>
</dbReference>
<dbReference type="EMBL" id="MU001504">
    <property type="protein sequence ID" value="KAF2442538.1"/>
    <property type="molecule type" value="Genomic_DNA"/>
</dbReference>
<organism evidence="2 3">
    <name type="scientific">Karstenula rhodostoma CBS 690.94</name>
    <dbReference type="NCBI Taxonomy" id="1392251"/>
    <lineage>
        <taxon>Eukaryota</taxon>
        <taxon>Fungi</taxon>
        <taxon>Dikarya</taxon>
        <taxon>Ascomycota</taxon>
        <taxon>Pezizomycotina</taxon>
        <taxon>Dothideomycetes</taxon>
        <taxon>Pleosporomycetidae</taxon>
        <taxon>Pleosporales</taxon>
        <taxon>Massarineae</taxon>
        <taxon>Didymosphaeriaceae</taxon>
        <taxon>Karstenula</taxon>
    </lineage>
</organism>
<evidence type="ECO:0000256" key="1">
    <source>
        <dbReference type="SAM" id="MobiDB-lite"/>
    </source>
</evidence>
<sequence>MDDVGNLRWDPVHHGNSFHGAVHQRHGIVCVVSQSLWLRHVRRCKHRNMYNRGEMPLTEVKHSLPNAVAMPIIASLKPVSADARDSLAGLRNRRNLPTALYRGSSGTCLDIDMSMFTGCYCLSFGASRLNDVQVSGERVCKRQFNLVLGLDRRLYVKNVSSRDVSISLSYPRSQTPIRQRRLSHAALPLEDKILITIGATLEFELDVADLGTSEFAAGMALFADSVVGFSSTLISPVLTCDVVPLNSAKRTTHDHEGVESRACELPPSKKKKLLPGGT</sequence>
<evidence type="ECO:0000313" key="2">
    <source>
        <dbReference type="EMBL" id="KAF2442538.1"/>
    </source>
</evidence>
<dbReference type="AlphaFoldDB" id="A0A9P4UAS0"/>
<keyword evidence="3" id="KW-1185">Reference proteome</keyword>
<feature type="compositionally biased region" description="Basic residues" evidence="1">
    <location>
        <begin position="268"/>
        <end position="278"/>
    </location>
</feature>
<reference evidence="2" key="1">
    <citation type="journal article" date="2020" name="Stud. Mycol.">
        <title>101 Dothideomycetes genomes: a test case for predicting lifestyles and emergence of pathogens.</title>
        <authorList>
            <person name="Haridas S."/>
            <person name="Albert R."/>
            <person name="Binder M."/>
            <person name="Bloem J."/>
            <person name="Labutti K."/>
            <person name="Salamov A."/>
            <person name="Andreopoulos B."/>
            <person name="Baker S."/>
            <person name="Barry K."/>
            <person name="Bills G."/>
            <person name="Bluhm B."/>
            <person name="Cannon C."/>
            <person name="Castanera R."/>
            <person name="Culley D."/>
            <person name="Daum C."/>
            <person name="Ezra D."/>
            <person name="Gonzalez J."/>
            <person name="Henrissat B."/>
            <person name="Kuo A."/>
            <person name="Liang C."/>
            <person name="Lipzen A."/>
            <person name="Lutzoni F."/>
            <person name="Magnuson J."/>
            <person name="Mondo S."/>
            <person name="Nolan M."/>
            <person name="Ohm R."/>
            <person name="Pangilinan J."/>
            <person name="Park H.-J."/>
            <person name="Ramirez L."/>
            <person name="Alfaro M."/>
            <person name="Sun H."/>
            <person name="Tritt A."/>
            <person name="Yoshinaga Y."/>
            <person name="Zwiers L.-H."/>
            <person name="Turgeon B."/>
            <person name="Goodwin S."/>
            <person name="Spatafora J."/>
            <person name="Crous P."/>
            <person name="Grigoriev I."/>
        </authorList>
    </citation>
    <scope>NUCLEOTIDE SEQUENCE</scope>
    <source>
        <strain evidence="2">CBS 690.94</strain>
    </source>
</reference>
<feature type="compositionally biased region" description="Basic and acidic residues" evidence="1">
    <location>
        <begin position="251"/>
        <end position="262"/>
    </location>
</feature>
<gene>
    <name evidence="2" type="ORF">P171DRAFT_487769</name>
</gene>
<name>A0A9P4UAS0_9PLEO</name>
<protein>
    <submittedName>
        <fullName evidence="2">Uncharacterized protein</fullName>
    </submittedName>
</protein>
<evidence type="ECO:0000313" key="3">
    <source>
        <dbReference type="Proteomes" id="UP000799764"/>
    </source>
</evidence>
<accession>A0A9P4UAS0</accession>
<comment type="caution">
    <text evidence="2">The sequence shown here is derived from an EMBL/GenBank/DDBJ whole genome shotgun (WGS) entry which is preliminary data.</text>
</comment>
<feature type="region of interest" description="Disordered" evidence="1">
    <location>
        <begin position="250"/>
        <end position="278"/>
    </location>
</feature>